<protein>
    <submittedName>
        <fullName evidence="1">Uncharacterized protein</fullName>
    </submittedName>
</protein>
<comment type="caution">
    <text evidence="1">The sequence shown here is derived from an EMBL/GenBank/DDBJ whole genome shotgun (WGS) entry which is preliminary data.</text>
</comment>
<sequence length="106" mass="11865">MRDTNRAHSSQLLPGESAYRRAPGFFNTIATDTYIQTVFLVTNEGTLKSSSFKTADMTEHQQCAKSYTEGDLLWKAEMCCVRDVGLQVRRDCSAAQARLRSAVLKI</sequence>
<proteinExistence type="predicted"/>
<dbReference type="Proteomes" id="UP000190648">
    <property type="component" value="Unassembled WGS sequence"/>
</dbReference>
<evidence type="ECO:0000313" key="1">
    <source>
        <dbReference type="EMBL" id="OPJ68828.1"/>
    </source>
</evidence>
<gene>
    <name evidence="1" type="ORF">AV530_012910</name>
</gene>
<name>A0A1V4J9C7_PATFA</name>
<reference evidence="1 2" key="1">
    <citation type="submission" date="2016-02" db="EMBL/GenBank/DDBJ databases">
        <title>Band-tailed pigeon sequencing and assembly.</title>
        <authorList>
            <person name="Soares A.E."/>
            <person name="Novak B.J."/>
            <person name="Rice E.S."/>
            <person name="O'Connell B."/>
            <person name="Chang D."/>
            <person name="Weber S."/>
            <person name="Shapiro B."/>
        </authorList>
    </citation>
    <scope>NUCLEOTIDE SEQUENCE [LARGE SCALE GENOMIC DNA]</scope>
    <source>
        <strain evidence="1">BTP2013</strain>
        <tissue evidence="1">Blood</tissue>
    </source>
</reference>
<dbReference type="AlphaFoldDB" id="A0A1V4J9C7"/>
<organism evidence="1 2">
    <name type="scientific">Patagioenas fasciata monilis</name>
    <dbReference type="NCBI Taxonomy" id="372326"/>
    <lineage>
        <taxon>Eukaryota</taxon>
        <taxon>Metazoa</taxon>
        <taxon>Chordata</taxon>
        <taxon>Craniata</taxon>
        <taxon>Vertebrata</taxon>
        <taxon>Euteleostomi</taxon>
        <taxon>Archelosauria</taxon>
        <taxon>Archosauria</taxon>
        <taxon>Dinosauria</taxon>
        <taxon>Saurischia</taxon>
        <taxon>Theropoda</taxon>
        <taxon>Coelurosauria</taxon>
        <taxon>Aves</taxon>
        <taxon>Neognathae</taxon>
        <taxon>Neoaves</taxon>
        <taxon>Columbimorphae</taxon>
        <taxon>Columbiformes</taxon>
        <taxon>Columbidae</taxon>
        <taxon>Patagioenas</taxon>
    </lineage>
</organism>
<dbReference type="EMBL" id="LSYS01008398">
    <property type="protein sequence ID" value="OPJ68828.1"/>
    <property type="molecule type" value="Genomic_DNA"/>
</dbReference>
<accession>A0A1V4J9C7</accession>
<keyword evidence="2" id="KW-1185">Reference proteome</keyword>
<evidence type="ECO:0000313" key="2">
    <source>
        <dbReference type="Proteomes" id="UP000190648"/>
    </source>
</evidence>